<dbReference type="PANTHER" id="PTHR34293:SF1">
    <property type="entry name" value="HTH-TYPE TRANSCRIPTIONAL REGULATOR TRMBL2"/>
    <property type="match status" value="1"/>
</dbReference>
<dbReference type="PANTHER" id="PTHR34293">
    <property type="entry name" value="HTH-TYPE TRANSCRIPTIONAL REGULATOR TRMBL2"/>
    <property type="match status" value="1"/>
</dbReference>
<keyword evidence="3" id="KW-1185">Reference proteome</keyword>
<dbReference type="SUPFAM" id="SSF46894">
    <property type="entry name" value="C-terminal effector domain of the bipartite response regulators"/>
    <property type="match status" value="1"/>
</dbReference>
<dbReference type="PATRIC" id="fig|452652.3.peg.2917"/>
<dbReference type="Gene3D" id="1.10.10.10">
    <property type="entry name" value="Winged helix-like DNA-binding domain superfamily/Winged helix DNA-binding domain"/>
    <property type="match status" value="1"/>
</dbReference>
<evidence type="ECO:0000313" key="3">
    <source>
        <dbReference type="Proteomes" id="UP000007076"/>
    </source>
</evidence>
<evidence type="ECO:0000259" key="1">
    <source>
        <dbReference type="SMART" id="SM00421"/>
    </source>
</evidence>
<dbReference type="AlphaFoldDB" id="E4NBZ0"/>
<organism evidence="2 3">
    <name type="scientific">Kitasatospora setae (strain ATCC 33774 / DSM 43861 / JCM 3304 / KCC A-0304 / NBRC 14216 / KM-6054)</name>
    <name type="common">Streptomyces setae</name>
    <dbReference type="NCBI Taxonomy" id="452652"/>
    <lineage>
        <taxon>Bacteria</taxon>
        <taxon>Bacillati</taxon>
        <taxon>Actinomycetota</taxon>
        <taxon>Actinomycetes</taxon>
        <taxon>Kitasatosporales</taxon>
        <taxon>Streptomycetaceae</taxon>
        <taxon>Kitasatospora</taxon>
    </lineage>
</organism>
<dbReference type="EMBL" id="AP010968">
    <property type="protein sequence ID" value="BAJ28721.1"/>
    <property type="molecule type" value="Genomic_DNA"/>
</dbReference>
<name>E4NBZ0_KITSK</name>
<dbReference type="InterPro" id="IPR016032">
    <property type="entry name" value="Sig_transdc_resp-reg_C-effctor"/>
</dbReference>
<dbReference type="KEGG" id="ksk:KSE_29100"/>
<dbReference type="InterPro" id="IPR051797">
    <property type="entry name" value="TrmB-like"/>
</dbReference>
<proteinExistence type="predicted"/>
<dbReference type="InterPro" id="IPR036388">
    <property type="entry name" value="WH-like_DNA-bd_sf"/>
</dbReference>
<dbReference type="SMART" id="SM00421">
    <property type="entry name" value="HTH_LUXR"/>
    <property type="match status" value="1"/>
</dbReference>
<feature type="domain" description="HTH luxR-type" evidence="1">
    <location>
        <begin position="241"/>
        <end position="299"/>
    </location>
</feature>
<dbReference type="InterPro" id="IPR000792">
    <property type="entry name" value="Tscrpt_reg_LuxR_C"/>
</dbReference>
<reference evidence="2 3" key="1">
    <citation type="journal article" date="2010" name="DNA Res.">
        <title>Genome sequence of Kitasatospora setae NBRC 14216T: an evolutionary snapshot of the family Streptomycetaceae.</title>
        <authorList>
            <person name="Ichikawa N."/>
            <person name="Oguchi A."/>
            <person name="Ikeda H."/>
            <person name="Ishikawa J."/>
            <person name="Kitani S."/>
            <person name="Watanabe Y."/>
            <person name="Nakamura S."/>
            <person name="Katano Y."/>
            <person name="Kishi E."/>
            <person name="Sasagawa M."/>
            <person name="Ankai A."/>
            <person name="Fukui S."/>
            <person name="Hashimoto Y."/>
            <person name="Kamata S."/>
            <person name="Otoguro M."/>
            <person name="Tanikawa S."/>
            <person name="Nihira T."/>
            <person name="Horinouchi S."/>
            <person name="Ohnishi Y."/>
            <person name="Hayakawa M."/>
            <person name="Kuzuyama T."/>
            <person name="Arisawa A."/>
            <person name="Nomoto F."/>
            <person name="Miura H."/>
            <person name="Takahashi Y."/>
            <person name="Fujita N."/>
        </authorList>
    </citation>
    <scope>NUCLEOTIDE SEQUENCE [LARGE SCALE GENOMIC DNA]</scope>
    <source>
        <strain evidence="3">ATCC 33774 / DSM 43861 / JCM 3304 / KCC A-0304 / NBRC 14216 / KM-6054</strain>
    </source>
</reference>
<dbReference type="eggNOG" id="COG2197">
    <property type="taxonomic scope" value="Bacteria"/>
</dbReference>
<dbReference type="Proteomes" id="UP000007076">
    <property type="component" value="Chromosome"/>
</dbReference>
<dbReference type="HOGENOM" id="CLU_056943_0_1_11"/>
<accession>E4NBZ0</accession>
<protein>
    <submittedName>
        <fullName evidence="2">Putative LuxR family transcriptional regulator</fullName>
    </submittedName>
</protein>
<dbReference type="GO" id="GO:0003677">
    <property type="term" value="F:DNA binding"/>
    <property type="evidence" value="ECO:0007669"/>
    <property type="project" value="InterPro"/>
</dbReference>
<dbReference type="GO" id="GO:0006355">
    <property type="term" value="P:regulation of DNA-templated transcription"/>
    <property type="evidence" value="ECO:0007669"/>
    <property type="project" value="InterPro"/>
</dbReference>
<gene>
    <name evidence="2" type="ordered locus">KSE_29100</name>
</gene>
<dbReference type="Pfam" id="PF00196">
    <property type="entry name" value="GerE"/>
    <property type="match status" value="1"/>
</dbReference>
<sequence>MEMCERGLNTYREVLRGRPAPDDPPACVLEWGLLSRSPETGALVPVPPEVAVFGLTQPVERAILEHQHRLAAIRVSISHLEGVYREARQEDSLVHRLIGADVISTALEQAVSACTGELLTMQPGGGRAPALLAEALPRDLQLAARGVHQRTLYQHSVRTHGPTLAYVEQVGAAGAEVRTSDELFERLIVCDRAIAFIPSVRDRSTEALAIRHPGIVRYLVRSFELEWERSRPMTMLQEAGAEVLSDKIHHAVLRLLVHGVPDKAIASRLGISLRSVANHVKRACDATGSRSRTELGYQLAVRGLVDPAPDPADG</sequence>
<dbReference type="STRING" id="452652.KSE_29100"/>
<evidence type="ECO:0000313" key="2">
    <source>
        <dbReference type="EMBL" id="BAJ28721.1"/>
    </source>
</evidence>